<feature type="domain" description="Rcc01698-like C-terminal" evidence="3">
    <location>
        <begin position="1245"/>
        <end position="1344"/>
    </location>
</feature>
<dbReference type="CDD" id="cd19607">
    <property type="entry name" value="GTA_TIM-barrel-like"/>
    <property type="match status" value="1"/>
</dbReference>
<reference evidence="4 5" key="1">
    <citation type="submission" date="2018-01" db="EMBL/GenBank/DDBJ databases">
        <title>Genomic Encyclopedia of Archaeal and Bacterial Type Strains, Phase II (KMG-II): from individual species to whole genera.</title>
        <authorList>
            <person name="Goeker M."/>
        </authorList>
    </citation>
    <scope>NUCLEOTIDE SEQUENCE [LARGE SCALE GENOMIC DNA]</scope>
    <source>
        <strain evidence="4 5">DSM 12048</strain>
    </source>
</reference>
<protein>
    <submittedName>
        <fullName evidence="4">Gene Transfer Agent (GTA)-like protein</fullName>
    </submittedName>
</protein>
<keyword evidence="5" id="KW-1185">Reference proteome</keyword>
<name>A0A2S5JDA7_9RHOB</name>
<dbReference type="Gene3D" id="3.20.20.80">
    <property type="entry name" value="Glycosidases"/>
    <property type="match status" value="2"/>
</dbReference>
<comment type="caution">
    <text evidence="4">The sequence shown here is derived from an EMBL/GenBank/DDBJ whole genome shotgun (WGS) entry which is preliminary data.</text>
</comment>
<dbReference type="InterPro" id="IPR025195">
    <property type="entry name" value="GTA_TIM_dom"/>
</dbReference>
<dbReference type="Proteomes" id="UP000239736">
    <property type="component" value="Unassembled WGS sequence"/>
</dbReference>
<dbReference type="EMBL" id="PRDS01000014">
    <property type="protein sequence ID" value="PPB79453.1"/>
    <property type="molecule type" value="Genomic_DNA"/>
</dbReference>
<accession>A0A2S5JDA7</accession>
<gene>
    <name evidence="4" type="ORF">LV82_02882</name>
</gene>
<dbReference type="RefSeq" id="WP_245873177.1">
    <property type="nucleotide sequence ID" value="NZ_PRDS01000014.1"/>
</dbReference>
<evidence type="ECO:0000313" key="4">
    <source>
        <dbReference type="EMBL" id="PPB79453.1"/>
    </source>
</evidence>
<dbReference type="Pfam" id="PF13547">
    <property type="entry name" value="GTA_TIM"/>
    <property type="match status" value="2"/>
</dbReference>
<dbReference type="Pfam" id="PF23666">
    <property type="entry name" value="Rcc01698_C"/>
    <property type="match status" value="1"/>
</dbReference>
<evidence type="ECO:0000313" key="5">
    <source>
        <dbReference type="Proteomes" id="UP000239736"/>
    </source>
</evidence>
<feature type="domain" description="Tip attachment protein J" evidence="2">
    <location>
        <begin position="996"/>
        <end position="1150"/>
    </location>
</feature>
<proteinExistence type="predicted"/>
<sequence>MATLVLGAAGAAIGGSVGGAVLGISAATIGGAIGTMAGSVVDSWIVGALQPDQRYEGARLDSLQVTSATEGATIPRVFGRMRLGGNIIWATDFTEHVSTTTQGGGKGGGPSVTTTEYSYTASFAVALCDGPITGIGRIWADGELLDTSTITWRWYPGDEAQAADPFIAAKMGSEGAPAWRGTAYVVFEELDLTPFGNRIPQLSFEVFAPVADADTAEGAIRAVTMIPGAGEFVHASEPVMRTEGAKTTPENVHAETDRADFLVSLDRLEALAPGVESVSLVVSWFGDDLRCDRCQIKPGVETATKTTTPQVWQVNGLDRASAHLVSTDAEGRPVYGGTPSDAAVVQAIKELKARGYRVTFYPFLLMDVPEGNTLPDPYSDNAAAIGQPALPWRGRITCSPAAGFAGSVDKTATAEAQVAAFFGNAQISDFAVSGETVSWTGGNDWGWRRMILHYAHLCAAAGGVDAFLIGSELRGLTQIRNCERGYPAVAQLQSLAADVHAILGPSTKISYAADWSEYNNHQIDEPYTDLLSAAFADTAISAPLASGVSLQSRRLLPDYGQWRLNSSIGSAPDPAAVTLGRRVAYTTDMYATTFQLIIDIDATGLSPGETVTYSDTLVTNHPSGLTWNDQIKLIGYTQADLDAIDPDGYLSGSLPGTQLANRNLIGSGSGTLERSLSWTVDRTDIAMIRVVVELEEPKGGGSYLAWYECPSVTVDRPSSSLAFHLDPLWADANIDFIGIDNYMAVSDWRDGFEHADAQAGWHAIYDRAYLQSNIEGGEGFDWFYASDADRDAQLRTPITDGAYGKDWVFRAKDLRSWWSNAHHDRLGGVESGTPTAWVPESKPIRFTEFGCPAIDRGTNQPNVFFDPKSSESAAPYFSRGWRDDAIQRAYLEATALYWGDPAHNSVSSVTGLPMIDTADCAAWTWDARPHPFFPALTDVWSDGDNWRLGHWLTGRLGSVSLAALVRHLCLAAGMDAAHIDVSGLWGAVEGLTITAIESPRTTLSMLARHFGFDAVESEGVIRFVMRGRAAVATLTPGDLVAGNAEDIERSRGQETELPQVLRWSVARADEDYDSALVEARRIITGAVRVTAESFPVAVAPEEAERRCRRALMEAWVGREHASFSLPPSRLALDPGDVVEFADGATTEFRLSTLADGFARRIEATRQDREAYDLAPGAPRAAAVARSVPLGAPQVAILDLPQLTSAHTPPRPLIAVDADPWPGTVAVLRSPETSGWSSFATITRRARIGSLVTDLPTGSAWRWDRGTALEIDLPWGQLESVTDLQLFAGANAFAVESAPGAWEILQARDVALVAPGRYRLTTLLRGQRGTEAAIGNPAPAGARVVVLDAAVAELPFTAGEIGLPWNLAVGPATRPVSDPSYSMLSLTPSGISLRPFAPVHLGATAEPTGDITLSWTPRSRAPAADSWTATDVPILDTPEAWEIDILDGATVKRTLATGTTSATYTAAHQTADWGAVLAPGATLTIRVTQLSPTVGRGSPAEATLTIT</sequence>
<dbReference type="InterPro" id="IPR032876">
    <property type="entry name" value="J_dom"/>
</dbReference>
<dbReference type="Pfam" id="PF13550">
    <property type="entry name" value="Phage-tail_3"/>
    <property type="match status" value="1"/>
</dbReference>
<evidence type="ECO:0000259" key="1">
    <source>
        <dbReference type="Pfam" id="PF13547"/>
    </source>
</evidence>
<organism evidence="4 5">
    <name type="scientific">Albidovulum inexpectatum</name>
    <dbReference type="NCBI Taxonomy" id="196587"/>
    <lineage>
        <taxon>Bacteria</taxon>
        <taxon>Pseudomonadati</taxon>
        <taxon>Pseudomonadota</taxon>
        <taxon>Alphaproteobacteria</taxon>
        <taxon>Rhodobacterales</taxon>
        <taxon>Paracoccaceae</taxon>
        <taxon>Albidovulum</taxon>
    </lineage>
</organism>
<feature type="domain" description="GTA TIM-barrel-like" evidence="1">
    <location>
        <begin position="445"/>
        <end position="530"/>
    </location>
</feature>
<evidence type="ECO:0000259" key="2">
    <source>
        <dbReference type="Pfam" id="PF13550"/>
    </source>
</evidence>
<evidence type="ECO:0000259" key="3">
    <source>
        <dbReference type="Pfam" id="PF23666"/>
    </source>
</evidence>
<dbReference type="InterPro" id="IPR056490">
    <property type="entry name" value="Rcc01698_C"/>
</dbReference>
<feature type="domain" description="GTA TIM-barrel-like" evidence="1">
    <location>
        <begin position="706"/>
        <end position="934"/>
    </location>
</feature>